<sequence length="197" mass="22088">MTGLEKIVSQILDDANKEAETILAKAAAQSDAILKKAQEDCGKMEEDCSRRSEETKKAYMERIHSSAQLKKRQAILLAKQQVISDMLDKAYDRLLNMEDSQYFSLVEKMVDRFALAKSGEICFSNKDLGRMPADFEEKIRKAAARRGGELSLSKKSCPIDGGFILVYGGVEENCSFKALLNAQRDELSDRIHSLLFP</sequence>
<evidence type="ECO:0000313" key="4">
    <source>
        <dbReference type="EMBL" id="HJA70644.1"/>
    </source>
</evidence>
<gene>
    <name evidence="4" type="ORF">IAA07_03560</name>
</gene>
<dbReference type="Pfam" id="PF01991">
    <property type="entry name" value="vATP-synt_E"/>
    <property type="match status" value="1"/>
</dbReference>
<name>A0A9D2KMZ1_9FIRM</name>
<dbReference type="GO" id="GO:0033178">
    <property type="term" value="C:proton-transporting two-sector ATPase complex, catalytic domain"/>
    <property type="evidence" value="ECO:0007669"/>
    <property type="project" value="InterPro"/>
</dbReference>
<keyword evidence="3" id="KW-0406">Ion transport</keyword>
<dbReference type="Proteomes" id="UP000823900">
    <property type="component" value="Unassembled WGS sequence"/>
</dbReference>
<protein>
    <submittedName>
        <fullName evidence="4">V-type ATP synthase subunit E</fullName>
    </submittedName>
</protein>
<comment type="caution">
    <text evidence="4">The sequence shown here is derived from an EMBL/GenBank/DDBJ whole genome shotgun (WGS) entry which is preliminary data.</text>
</comment>
<evidence type="ECO:0000313" key="5">
    <source>
        <dbReference type="Proteomes" id="UP000823900"/>
    </source>
</evidence>
<dbReference type="AlphaFoldDB" id="A0A9D2KMZ1"/>
<proteinExistence type="inferred from homology"/>
<evidence type="ECO:0000256" key="3">
    <source>
        <dbReference type="ARBA" id="ARBA00023065"/>
    </source>
</evidence>
<dbReference type="Gene3D" id="3.30.2320.30">
    <property type="entry name" value="ATP synthase, E subunit, C-terminal"/>
    <property type="match status" value="1"/>
</dbReference>
<keyword evidence="2" id="KW-0813">Transport</keyword>
<dbReference type="SUPFAM" id="SSF160527">
    <property type="entry name" value="V-type ATPase subunit E-like"/>
    <property type="match status" value="1"/>
</dbReference>
<evidence type="ECO:0000256" key="2">
    <source>
        <dbReference type="ARBA" id="ARBA00022448"/>
    </source>
</evidence>
<reference evidence="4" key="2">
    <citation type="submission" date="2021-04" db="EMBL/GenBank/DDBJ databases">
        <authorList>
            <person name="Gilroy R."/>
        </authorList>
    </citation>
    <scope>NUCLEOTIDE SEQUENCE</scope>
    <source>
        <strain evidence="4">CHK178-16964</strain>
    </source>
</reference>
<dbReference type="InterPro" id="IPR002842">
    <property type="entry name" value="ATPase_V1_Esu"/>
</dbReference>
<evidence type="ECO:0000256" key="1">
    <source>
        <dbReference type="ARBA" id="ARBA00005901"/>
    </source>
</evidence>
<organism evidence="4 5">
    <name type="scientific">Candidatus Lachnoclostridium stercoravium</name>
    <dbReference type="NCBI Taxonomy" id="2838633"/>
    <lineage>
        <taxon>Bacteria</taxon>
        <taxon>Bacillati</taxon>
        <taxon>Bacillota</taxon>
        <taxon>Clostridia</taxon>
        <taxon>Lachnospirales</taxon>
        <taxon>Lachnospiraceae</taxon>
    </lineage>
</organism>
<comment type="similarity">
    <text evidence="1">Belongs to the V-ATPase E subunit family.</text>
</comment>
<dbReference type="GO" id="GO:0046961">
    <property type="term" value="F:proton-transporting ATPase activity, rotational mechanism"/>
    <property type="evidence" value="ECO:0007669"/>
    <property type="project" value="InterPro"/>
</dbReference>
<dbReference type="Gene3D" id="1.20.5.620">
    <property type="entry name" value="F1F0 ATP synthase subunit B, membrane domain"/>
    <property type="match status" value="1"/>
</dbReference>
<dbReference type="EMBL" id="DWZA01000029">
    <property type="protein sequence ID" value="HJA70644.1"/>
    <property type="molecule type" value="Genomic_DNA"/>
</dbReference>
<dbReference type="InterPro" id="IPR038495">
    <property type="entry name" value="ATPase_E_C"/>
</dbReference>
<reference evidence="4" key="1">
    <citation type="journal article" date="2021" name="PeerJ">
        <title>Extensive microbial diversity within the chicken gut microbiome revealed by metagenomics and culture.</title>
        <authorList>
            <person name="Gilroy R."/>
            <person name="Ravi A."/>
            <person name="Getino M."/>
            <person name="Pursley I."/>
            <person name="Horton D.L."/>
            <person name="Alikhan N.F."/>
            <person name="Baker D."/>
            <person name="Gharbi K."/>
            <person name="Hall N."/>
            <person name="Watson M."/>
            <person name="Adriaenssens E.M."/>
            <person name="Foster-Nyarko E."/>
            <person name="Jarju S."/>
            <person name="Secka A."/>
            <person name="Antonio M."/>
            <person name="Oren A."/>
            <person name="Chaudhuri R.R."/>
            <person name="La Ragione R."/>
            <person name="Hildebrand F."/>
            <person name="Pallen M.J."/>
        </authorList>
    </citation>
    <scope>NUCLEOTIDE SEQUENCE</scope>
    <source>
        <strain evidence="4">CHK178-16964</strain>
    </source>
</reference>
<accession>A0A9D2KMZ1</accession>